<dbReference type="SUPFAM" id="SSF53720">
    <property type="entry name" value="ALDH-like"/>
    <property type="match status" value="1"/>
</dbReference>
<dbReference type="InterPro" id="IPR016162">
    <property type="entry name" value="Ald_DH_N"/>
</dbReference>
<dbReference type="OrthoDB" id="9770537at2"/>
<comment type="caution">
    <text evidence="4">The sequence shown here is derived from an EMBL/GenBank/DDBJ whole genome shotgun (WGS) entry which is preliminary data.</text>
</comment>
<evidence type="ECO:0000256" key="1">
    <source>
        <dbReference type="ARBA" id="ARBA00023002"/>
    </source>
</evidence>
<dbReference type="GO" id="GO:0016620">
    <property type="term" value="F:oxidoreductase activity, acting on the aldehyde or oxo group of donors, NAD or NADP as acceptor"/>
    <property type="evidence" value="ECO:0007669"/>
    <property type="project" value="InterPro"/>
</dbReference>
<gene>
    <name evidence="4" type="ORF">E0F88_23685</name>
</gene>
<evidence type="ECO:0000259" key="3">
    <source>
        <dbReference type="Pfam" id="PF00171"/>
    </source>
</evidence>
<dbReference type="InterPro" id="IPR016161">
    <property type="entry name" value="Ald_DH/histidinol_DH"/>
</dbReference>
<protein>
    <submittedName>
        <fullName evidence="4">Aldehyde dehydrogenase (NADP(+))</fullName>
    </submittedName>
</protein>
<dbReference type="EMBL" id="SMFL01000010">
    <property type="protein sequence ID" value="TDE12054.1"/>
    <property type="molecule type" value="Genomic_DNA"/>
</dbReference>
<organism evidence="4 5">
    <name type="scientific">Dyadobacter psychrotolerans</name>
    <dbReference type="NCBI Taxonomy" id="2541721"/>
    <lineage>
        <taxon>Bacteria</taxon>
        <taxon>Pseudomonadati</taxon>
        <taxon>Bacteroidota</taxon>
        <taxon>Cytophagia</taxon>
        <taxon>Cytophagales</taxon>
        <taxon>Spirosomataceae</taxon>
        <taxon>Dyadobacter</taxon>
    </lineage>
</organism>
<dbReference type="AlphaFoldDB" id="A0A4R5DJC2"/>
<proteinExistence type="predicted"/>
<dbReference type="PANTHER" id="PTHR43353:SF3">
    <property type="entry name" value="ALDEHYDE DEHYDROGENASE-RELATED"/>
    <property type="match status" value="1"/>
</dbReference>
<evidence type="ECO:0000313" key="4">
    <source>
        <dbReference type="EMBL" id="TDE12054.1"/>
    </source>
</evidence>
<feature type="domain" description="Aldehyde dehydrogenase" evidence="3">
    <location>
        <begin position="16"/>
        <end position="443"/>
    </location>
</feature>
<dbReference type="Gene3D" id="3.40.605.10">
    <property type="entry name" value="Aldehyde Dehydrogenase, Chain A, domain 1"/>
    <property type="match status" value="1"/>
</dbReference>
<name>A0A4R5DJC2_9BACT</name>
<keyword evidence="5" id="KW-1185">Reference proteome</keyword>
<dbReference type="PANTHER" id="PTHR43353">
    <property type="entry name" value="SUCCINATE-SEMIALDEHYDE DEHYDROGENASE, MITOCHONDRIAL"/>
    <property type="match status" value="1"/>
</dbReference>
<dbReference type="CDD" id="cd07129">
    <property type="entry name" value="ALDH_KGSADH"/>
    <property type="match status" value="1"/>
</dbReference>
<reference evidence="4 5" key="1">
    <citation type="submission" date="2019-03" db="EMBL/GenBank/DDBJ databases">
        <title>Dyadobacter AR-3-6 sp. nov., isolated from arctic soil.</title>
        <authorList>
            <person name="Chaudhary D.K."/>
        </authorList>
    </citation>
    <scope>NUCLEOTIDE SEQUENCE [LARGE SCALE GENOMIC DNA]</scope>
    <source>
        <strain evidence="4 5">AR-3-6</strain>
    </source>
</reference>
<dbReference type="Gene3D" id="3.40.309.10">
    <property type="entry name" value="Aldehyde Dehydrogenase, Chain A, domain 2"/>
    <property type="match status" value="1"/>
</dbReference>
<dbReference type="InterPro" id="IPR044151">
    <property type="entry name" value="ALDH_KGSADH"/>
</dbReference>
<accession>A0A4R5DJC2</accession>
<evidence type="ECO:0000313" key="5">
    <source>
        <dbReference type="Proteomes" id="UP000294850"/>
    </source>
</evidence>
<feature type="region of interest" description="Disordered" evidence="2">
    <location>
        <begin position="100"/>
        <end position="119"/>
    </location>
</feature>
<dbReference type="InterPro" id="IPR050740">
    <property type="entry name" value="Aldehyde_DH_Superfamily"/>
</dbReference>
<evidence type="ECO:0000256" key="2">
    <source>
        <dbReference type="SAM" id="MobiDB-lite"/>
    </source>
</evidence>
<dbReference type="InterPro" id="IPR015590">
    <property type="entry name" value="Aldehyde_DH_dom"/>
</dbReference>
<dbReference type="InterPro" id="IPR016163">
    <property type="entry name" value="Ald_DH_C"/>
</dbReference>
<sequence length="503" mass="53622">MFSSTEYVVLNIKVLTKEIESTLEKAQDAFTALGKFSISQRVALMRTVADEIESLGPELISTAQEESHLPEGRLVGEKGRTIFQWRSYADALEKGSSLDASIDTANTERTPPKPDIRKTNVGLGPVTVFGASNFPFAFSTAGGDTAGAIAAGCTVIVKAHPGHPKTSKMMADAISRGVEKSGFPEGTFSHIVCETYEEAQILVSHPFIKAVGFTGSYQGGMALVEVANKRPDPIPVYAEMGSINPVFLLPEKLSTSASELAKQYAASLTLGVGQFCTNPGLVISVESEDLNLFTDTLQEEILKVVPAPMLNAGIAKGYAGNLDKMISQNGVEVLAVATAEASEGQGSATVASVSGLDFLLNDALQNEVFGPFALIVKCKDAEEALAVTAKIHGQLTATLLATSVDLAENEALVSLIGTKCGRIIFNNFPTGVEVCKSMHHGGPFPSASNNQYTSVGADSIKRFVRPLSFQNWPDEFLPEELKNSNPLNIWRTVNNELTKEAIS</sequence>
<dbReference type="Pfam" id="PF00171">
    <property type="entry name" value="Aldedh"/>
    <property type="match status" value="1"/>
</dbReference>
<keyword evidence="1" id="KW-0560">Oxidoreductase</keyword>
<dbReference type="Proteomes" id="UP000294850">
    <property type="component" value="Unassembled WGS sequence"/>
</dbReference>